<comment type="similarity">
    <text evidence="12 13">Belongs to the DnaG primase family.</text>
</comment>
<keyword evidence="1 12" id="KW-0240">DNA-directed RNA polymerase</keyword>
<evidence type="ECO:0000256" key="11">
    <source>
        <dbReference type="ARBA" id="ARBA00023163"/>
    </source>
</evidence>
<feature type="compositionally biased region" description="Basic and acidic residues" evidence="14">
    <location>
        <begin position="434"/>
        <end position="445"/>
    </location>
</feature>
<dbReference type="EC" id="2.7.7.101" evidence="12"/>
<evidence type="ECO:0000256" key="12">
    <source>
        <dbReference type="HAMAP-Rule" id="MF_00974"/>
    </source>
</evidence>
<keyword evidence="10 12" id="KW-0238">DNA-binding</keyword>
<dbReference type="Gene3D" id="3.40.1360.10">
    <property type="match status" value="1"/>
</dbReference>
<protein>
    <recommendedName>
        <fullName evidence="12 13">DNA primase</fullName>
        <ecNumber evidence="12">2.7.7.101</ecNumber>
    </recommendedName>
</protein>
<dbReference type="HAMAP" id="MF_00974">
    <property type="entry name" value="DNA_primase_DnaG"/>
    <property type="match status" value="1"/>
</dbReference>
<keyword evidence="4 12" id="KW-0548">Nucleotidyltransferase</keyword>
<organism evidence="16 17">
    <name type="scientific">Ammonicoccus fulvus</name>
    <dbReference type="NCBI Taxonomy" id="3138240"/>
    <lineage>
        <taxon>Bacteria</taxon>
        <taxon>Bacillati</taxon>
        <taxon>Actinomycetota</taxon>
        <taxon>Actinomycetes</taxon>
        <taxon>Propionibacteriales</taxon>
        <taxon>Propionibacteriaceae</taxon>
        <taxon>Ammonicoccus</taxon>
    </lineage>
</organism>
<dbReference type="Pfam" id="PF10410">
    <property type="entry name" value="DnaB_bind"/>
    <property type="match status" value="1"/>
</dbReference>
<dbReference type="Proteomes" id="UP001442841">
    <property type="component" value="Chromosome"/>
</dbReference>
<dbReference type="SUPFAM" id="SSF57783">
    <property type="entry name" value="Zinc beta-ribbon"/>
    <property type="match status" value="1"/>
</dbReference>
<dbReference type="SUPFAM" id="SSF56731">
    <property type="entry name" value="DNA primase core"/>
    <property type="match status" value="1"/>
</dbReference>
<name>A0ABZ3FPW4_9ACTN</name>
<keyword evidence="9" id="KW-0460">Magnesium</keyword>
<dbReference type="InterPro" id="IPR037068">
    <property type="entry name" value="DNA_primase_core_N_sf"/>
</dbReference>
<evidence type="ECO:0000256" key="2">
    <source>
        <dbReference type="ARBA" id="ARBA00022515"/>
    </source>
</evidence>
<evidence type="ECO:0000256" key="6">
    <source>
        <dbReference type="ARBA" id="ARBA00022723"/>
    </source>
</evidence>
<feature type="compositionally biased region" description="Basic and acidic residues" evidence="14">
    <location>
        <begin position="453"/>
        <end position="467"/>
    </location>
</feature>
<dbReference type="SMART" id="SM00400">
    <property type="entry name" value="ZnF_CHCC"/>
    <property type="match status" value="1"/>
</dbReference>
<evidence type="ECO:0000256" key="13">
    <source>
        <dbReference type="PIRNR" id="PIRNR002811"/>
    </source>
</evidence>
<evidence type="ECO:0000256" key="7">
    <source>
        <dbReference type="ARBA" id="ARBA00022771"/>
    </source>
</evidence>
<keyword evidence="3 12" id="KW-0808">Transferase</keyword>
<dbReference type="Gene3D" id="3.90.580.10">
    <property type="entry name" value="Zinc finger, CHC2-type domain"/>
    <property type="match status" value="1"/>
</dbReference>
<dbReference type="PANTHER" id="PTHR30313">
    <property type="entry name" value="DNA PRIMASE"/>
    <property type="match status" value="1"/>
</dbReference>
<evidence type="ECO:0000256" key="9">
    <source>
        <dbReference type="ARBA" id="ARBA00022842"/>
    </source>
</evidence>
<dbReference type="InterPro" id="IPR034151">
    <property type="entry name" value="TOPRIM_DnaG_bac"/>
</dbReference>
<accession>A0ABZ3FPW4</accession>
<dbReference type="InterPro" id="IPR013173">
    <property type="entry name" value="DNA_primase_DnaG_DnaB-bd_dom"/>
</dbReference>
<reference evidence="16 17" key="1">
    <citation type="submission" date="2024-04" db="EMBL/GenBank/DDBJ databases">
        <title>Isolation of an actinomycete strain from pig manure.</title>
        <authorList>
            <person name="Gong T."/>
            <person name="Yu Z."/>
            <person name="An M."/>
            <person name="Wei C."/>
            <person name="Yang W."/>
            <person name="Liu L."/>
        </authorList>
    </citation>
    <scope>NUCLEOTIDE SEQUENCE [LARGE SCALE GENOMIC DNA]</scope>
    <source>
        <strain evidence="16 17">ZF39</strain>
    </source>
</reference>
<evidence type="ECO:0000256" key="8">
    <source>
        <dbReference type="ARBA" id="ARBA00022833"/>
    </source>
</evidence>
<dbReference type="RefSeq" id="WP_425308600.1">
    <property type="nucleotide sequence ID" value="NZ_CP154795.1"/>
</dbReference>
<keyword evidence="8 12" id="KW-0862">Zinc</keyword>
<dbReference type="NCBIfam" id="TIGR01391">
    <property type="entry name" value="dnaG"/>
    <property type="match status" value="1"/>
</dbReference>
<keyword evidence="17" id="KW-1185">Reference proteome</keyword>
<dbReference type="InterPro" id="IPR050219">
    <property type="entry name" value="DnaG_primase"/>
</dbReference>
<proteinExistence type="inferred from homology"/>
<comment type="domain">
    <text evidence="12">Contains an N-terminal zinc-binding domain, a central core domain that contains the primase activity, and a C-terminal DnaB-binding domain.</text>
</comment>
<dbReference type="SMART" id="SM00493">
    <property type="entry name" value="TOPRIM"/>
    <property type="match status" value="1"/>
</dbReference>
<evidence type="ECO:0000313" key="16">
    <source>
        <dbReference type="EMBL" id="XAN07149.1"/>
    </source>
</evidence>
<dbReference type="InterPro" id="IPR006295">
    <property type="entry name" value="DNA_primase_DnaG"/>
</dbReference>
<evidence type="ECO:0000256" key="3">
    <source>
        <dbReference type="ARBA" id="ARBA00022679"/>
    </source>
</evidence>
<feature type="domain" description="Toprim" evidence="15">
    <location>
        <begin position="258"/>
        <end position="343"/>
    </location>
</feature>
<dbReference type="CDD" id="cd03364">
    <property type="entry name" value="TOPRIM_DnaG_primases"/>
    <property type="match status" value="1"/>
</dbReference>
<evidence type="ECO:0000256" key="5">
    <source>
        <dbReference type="ARBA" id="ARBA00022705"/>
    </source>
</evidence>
<comment type="subunit">
    <text evidence="12">Monomer. Interacts with DnaB.</text>
</comment>
<dbReference type="Pfam" id="PF01807">
    <property type="entry name" value="Zn_ribbon_DnaG"/>
    <property type="match status" value="1"/>
</dbReference>
<dbReference type="PANTHER" id="PTHR30313:SF2">
    <property type="entry name" value="DNA PRIMASE"/>
    <property type="match status" value="1"/>
</dbReference>
<dbReference type="InterPro" id="IPR013264">
    <property type="entry name" value="DNAG_N"/>
</dbReference>
<dbReference type="PROSITE" id="PS50880">
    <property type="entry name" value="TOPRIM"/>
    <property type="match status" value="1"/>
</dbReference>
<dbReference type="EMBL" id="CP154795">
    <property type="protein sequence ID" value="XAN07149.1"/>
    <property type="molecule type" value="Genomic_DNA"/>
</dbReference>
<feature type="region of interest" description="Disordered" evidence="14">
    <location>
        <begin position="434"/>
        <end position="467"/>
    </location>
</feature>
<comment type="cofactor">
    <cofactor evidence="12 13">
        <name>Zn(2+)</name>
        <dbReference type="ChEBI" id="CHEBI:29105"/>
    </cofactor>
    <text evidence="12 13">Binds 1 zinc ion per monomer.</text>
</comment>
<dbReference type="InterPro" id="IPR002694">
    <property type="entry name" value="Znf_CHC2"/>
</dbReference>
<feature type="zinc finger region" description="CHC2-type" evidence="12">
    <location>
        <begin position="41"/>
        <end position="65"/>
    </location>
</feature>
<evidence type="ECO:0000256" key="1">
    <source>
        <dbReference type="ARBA" id="ARBA00022478"/>
    </source>
</evidence>
<dbReference type="Pfam" id="PF08278">
    <property type="entry name" value="DnaG_DnaB_bind"/>
    <property type="match status" value="1"/>
</dbReference>
<dbReference type="Gene3D" id="3.90.980.10">
    <property type="entry name" value="DNA primase, catalytic core, N-terminal domain"/>
    <property type="match status" value="1"/>
</dbReference>
<dbReference type="InterPro" id="IPR036977">
    <property type="entry name" value="DNA_primase_Znf_CHC2"/>
</dbReference>
<keyword evidence="5 12" id="KW-0235">DNA replication</keyword>
<dbReference type="Pfam" id="PF13662">
    <property type="entry name" value="Toprim_4"/>
    <property type="match status" value="1"/>
</dbReference>
<dbReference type="InterPro" id="IPR030846">
    <property type="entry name" value="DnaG_bac"/>
</dbReference>
<gene>
    <name evidence="12 16" type="primary">dnaG</name>
    <name evidence="16" type="ORF">AADG42_07530</name>
</gene>
<keyword evidence="7 12" id="KW-0863">Zinc-finger</keyword>
<dbReference type="SMART" id="SM00766">
    <property type="entry name" value="DnaG_DnaB_bind"/>
    <property type="match status" value="1"/>
</dbReference>
<dbReference type="Pfam" id="PF08275">
    <property type="entry name" value="DNAG_N"/>
    <property type="match status" value="1"/>
</dbReference>
<keyword evidence="6 12" id="KW-0479">Metal-binding</keyword>
<comment type="function">
    <text evidence="12 13">RNA polymerase that catalyzes the synthesis of short RNA molecules used as primers for DNA polymerase during DNA replication.</text>
</comment>
<comment type="catalytic activity">
    <reaction evidence="12">
        <text>ssDNA + n NTP = ssDNA/pppN(pN)n-1 hybrid + (n-1) diphosphate.</text>
        <dbReference type="EC" id="2.7.7.101"/>
    </reaction>
</comment>
<evidence type="ECO:0000313" key="17">
    <source>
        <dbReference type="Proteomes" id="UP001442841"/>
    </source>
</evidence>
<keyword evidence="11 12" id="KW-0804">Transcription</keyword>
<dbReference type="PIRSF" id="PIRSF002811">
    <property type="entry name" value="DnaG"/>
    <property type="match status" value="1"/>
</dbReference>
<dbReference type="InterPro" id="IPR019475">
    <property type="entry name" value="DNA_primase_DnaB-bd"/>
</dbReference>
<evidence type="ECO:0000256" key="10">
    <source>
        <dbReference type="ARBA" id="ARBA00023125"/>
    </source>
</evidence>
<evidence type="ECO:0000256" key="4">
    <source>
        <dbReference type="ARBA" id="ARBA00022695"/>
    </source>
</evidence>
<evidence type="ECO:0000259" key="15">
    <source>
        <dbReference type="PROSITE" id="PS50880"/>
    </source>
</evidence>
<dbReference type="InterPro" id="IPR006171">
    <property type="entry name" value="TOPRIM_dom"/>
</dbReference>
<evidence type="ECO:0000256" key="14">
    <source>
        <dbReference type="SAM" id="MobiDB-lite"/>
    </source>
</evidence>
<keyword evidence="2 12" id="KW-0639">Primosome</keyword>
<sequence length="619" mass="67527">MAGRISDEDVAEVRSRARIDDVVGAVVALRNAGGGSMKGLCPFHDEKTPSFQVTPAKGLFYCFGCGEGGDAIAFVMKHDNVTFVEAVEQLADRTGVVLRYVDGDGPRAEPGLRTRILEANQVAAEFYAAQLTGPGALAGRQFLDSRGFDRDAAEQFGIGWAPRGGKELADLLRARGFDRSVLVRAGLVREAGWDFFQGRLLWPIRDASRQVVGFGARRIFDDDRMPAKYLNTPETPVYKKSQVLYGLDLSRRAIGKKSQAVVVEGYTDVMAAHLSGVDTAVASCGTAFGEDHARTIQRLLGGDAFAGEIVFTFDGDAAGQAAALKVFTFDQRFTTQTYVAVEPSGLDPCDLRIQQGDAAVRELVARRIPLYRYVMGNTIGQFDLDRADGRLAALRAAAPLVGSIRDSSLVGGYVRELAGMVGLDVEEVRREVARASRGGREHPRVDPGPVEVVAEKPSDDLPWPDPREPRLAVERGYCKLVIQRPDLLGEDWDGLSAGDFTHPTYRAVWEGALAAAGLPNEGEWSHRVRSVLTSATAQQLVVALAVEQFLHDPDRGYVEVYAAKLRLLTVTRAIADLKSKLQRTNPVEHQQAYNRMFVELLDLEANRKELQVRAVGATD</sequence>